<keyword evidence="4 6" id="KW-1133">Transmembrane helix</keyword>
<dbReference type="Proteomes" id="UP000220840">
    <property type="component" value="Unassembled WGS sequence"/>
</dbReference>
<evidence type="ECO:0000256" key="6">
    <source>
        <dbReference type="SAM" id="Phobius"/>
    </source>
</evidence>
<dbReference type="PANTHER" id="PTHR42770:SF13">
    <property type="entry name" value="L-METHIONINE_BRANCHED-CHAIN AMINO ACID EXPORTER YJEH"/>
    <property type="match status" value="1"/>
</dbReference>
<reference evidence="7 8" key="1">
    <citation type="submission" date="2017-10" db="EMBL/GenBank/DDBJ databases">
        <title>Effective Description of Clostridium neonatale sp. nov. linked to necrotizing enterocolitis in neonates and a clarification of species assignable to the genus Clostridium (Prazmowski 1880) emend. Lawson and Rainey 2016.</title>
        <authorList>
            <person name="Bernard K."/>
            <person name="Burdz T."/>
            <person name="Wiebe D."/>
            <person name="Balcewich B."/>
            <person name="Alfa M."/>
            <person name="Bernier A.-M."/>
        </authorList>
    </citation>
    <scope>NUCLEOTIDE SEQUENCE [LARGE SCALE GENOMIC DNA]</scope>
    <source>
        <strain evidence="7 8">LCDC99A005</strain>
    </source>
</reference>
<keyword evidence="3 6" id="KW-0812">Transmembrane</keyword>
<sequence length="203" mass="22518">MYSNNSILSNYKFISHFVSIVYISLSFVTIGTNTYNDTHSFTFLSSLISLSFGKTSGYIIAFLTILITFCSIHSCISGFSRVIYNAARSGIFPRALSKIHEKYNTPINALLFLGCGFTIVLLFFSFISPDLNLILKFPGSVFSFSYIIAMACGLKLFDKYSLTWILSSSSLIVCCILFVLGGLFSLFPIILSGVGYIYISTKK</sequence>
<dbReference type="EMBL" id="PDCJ01000002">
    <property type="protein sequence ID" value="PEG30100.1"/>
    <property type="molecule type" value="Genomic_DNA"/>
</dbReference>
<feature type="transmembrane region" description="Helical" evidence="6">
    <location>
        <begin position="133"/>
        <end position="157"/>
    </location>
</feature>
<dbReference type="PANTHER" id="PTHR42770">
    <property type="entry name" value="AMINO ACID TRANSPORTER-RELATED"/>
    <property type="match status" value="1"/>
</dbReference>
<evidence type="ECO:0000256" key="3">
    <source>
        <dbReference type="ARBA" id="ARBA00022692"/>
    </source>
</evidence>
<evidence type="ECO:0000256" key="1">
    <source>
        <dbReference type="ARBA" id="ARBA00004651"/>
    </source>
</evidence>
<comment type="caution">
    <text evidence="7">The sequence shown here is derived from an EMBL/GenBank/DDBJ whole genome shotgun (WGS) entry which is preliminary data.</text>
</comment>
<dbReference type="GO" id="GO:0005886">
    <property type="term" value="C:plasma membrane"/>
    <property type="evidence" value="ECO:0007669"/>
    <property type="project" value="UniProtKB-SubCell"/>
</dbReference>
<evidence type="ECO:0000256" key="4">
    <source>
        <dbReference type="ARBA" id="ARBA00022989"/>
    </source>
</evidence>
<accession>A0A2A7MEW8</accession>
<feature type="transmembrane region" description="Helical" evidence="6">
    <location>
        <begin position="55"/>
        <end position="84"/>
    </location>
</feature>
<name>A0A2A7MEW8_9CLOT</name>
<protein>
    <submittedName>
        <fullName evidence="7">Amino acid permease</fullName>
    </submittedName>
</protein>
<feature type="transmembrane region" description="Helical" evidence="6">
    <location>
        <begin position="12"/>
        <end position="35"/>
    </location>
</feature>
<comment type="subcellular location">
    <subcellularLocation>
        <location evidence="1">Cell membrane</location>
        <topology evidence="1">Multi-pass membrane protein</topology>
    </subcellularLocation>
</comment>
<dbReference type="GO" id="GO:0022857">
    <property type="term" value="F:transmembrane transporter activity"/>
    <property type="evidence" value="ECO:0007669"/>
    <property type="project" value="InterPro"/>
</dbReference>
<dbReference type="AlphaFoldDB" id="A0A2A7MEW8"/>
<dbReference type="InterPro" id="IPR002293">
    <property type="entry name" value="AA/rel_permease1"/>
</dbReference>
<keyword evidence="2" id="KW-1003">Cell membrane</keyword>
<evidence type="ECO:0000313" key="7">
    <source>
        <dbReference type="EMBL" id="PEG30100.1"/>
    </source>
</evidence>
<feature type="transmembrane region" description="Helical" evidence="6">
    <location>
        <begin position="105"/>
        <end position="127"/>
    </location>
</feature>
<dbReference type="InterPro" id="IPR050367">
    <property type="entry name" value="APC_superfamily"/>
</dbReference>
<keyword evidence="8" id="KW-1185">Reference proteome</keyword>
<keyword evidence="5 6" id="KW-0472">Membrane</keyword>
<dbReference type="OrthoDB" id="9762947at2"/>
<evidence type="ECO:0000256" key="2">
    <source>
        <dbReference type="ARBA" id="ARBA00022475"/>
    </source>
</evidence>
<dbReference type="Pfam" id="PF13520">
    <property type="entry name" value="AA_permease_2"/>
    <property type="match status" value="1"/>
</dbReference>
<gene>
    <name evidence="7" type="ORF">CQ394_15805</name>
</gene>
<evidence type="ECO:0000313" key="8">
    <source>
        <dbReference type="Proteomes" id="UP000220840"/>
    </source>
</evidence>
<feature type="transmembrane region" description="Helical" evidence="6">
    <location>
        <begin position="169"/>
        <end position="199"/>
    </location>
</feature>
<evidence type="ECO:0000256" key="5">
    <source>
        <dbReference type="ARBA" id="ARBA00023136"/>
    </source>
</evidence>
<organism evidence="7 8">
    <name type="scientific">Clostridium neonatale</name>
    <dbReference type="NCBI Taxonomy" id="137838"/>
    <lineage>
        <taxon>Bacteria</taxon>
        <taxon>Bacillati</taxon>
        <taxon>Bacillota</taxon>
        <taxon>Clostridia</taxon>
        <taxon>Eubacteriales</taxon>
        <taxon>Clostridiaceae</taxon>
        <taxon>Clostridium</taxon>
    </lineage>
</organism>
<dbReference type="Gene3D" id="1.20.1740.10">
    <property type="entry name" value="Amino acid/polyamine transporter I"/>
    <property type="match status" value="1"/>
</dbReference>
<proteinExistence type="predicted"/>